<reference evidence="4 5" key="1">
    <citation type="submission" date="2018-10" db="EMBL/GenBank/DDBJ databases">
        <title>Fifty Aureobasidium pullulans genomes reveal a recombining polyextremotolerant generalist.</title>
        <authorList>
            <person name="Gostincar C."/>
            <person name="Turk M."/>
            <person name="Zajc J."/>
            <person name="Gunde-Cimerman N."/>
        </authorList>
    </citation>
    <scope>NUCLEOTIDE SEQUENCE [LARGE SCALE GENOMIC DNA]</scope>
    <source>
        <strain evidence="4 5">EXF-3844</strain>
    </source>
</reference>
<keyword evidence="1" id="KW-0175">Coiled coil</keyword>
<evidence type="ECO:0000256" key="2">
    <source>
        <dbReference type="SAM" id="MobiDB-lite"/>
    </source>
</evidence>
<sequence>RRHTSSRTAILSTPSSRPTLKDFRSLLPQPVKRSALCFVGFRFSHTRKAAIKAFCSGSVPSLLFLPQQLEHYAYLLRHILASLDQIFEGSYAVFLLSLFSFLFFSLHPFYIPFHPYLPYLPFPPFYFALLSSCFSDVSSFILYQSFADIFVQVLTSFTRHSFAVSDMSYCDMSLTSNLGNERHASAWFITSDGHVIPFHAVILDFRSLLPCVLDDLVNSRVDAGQPRIPVPFDSQTVWRVLSFIYHEDYNDLDVPLTFPVVDPPRASPSASTRLIDISSSDEETELSLGFRNLQVTPRACTSAVLLKAWANLLVYRVASIWTIDRLVVESSTRFDRFLSGASGETDFPEFVDAVFNSVSDPAQILYDRVAEECVDNAEELCRNDHFLAVVQRHGLLGRLLFVKITSRSRGQSNTSDVFTTPAPTVSAASTAASPSVIEDLQDQLAVAQNDVLSRDTLLEAREAEVQRLKQNIESQHATLTRQSIKITVLEGRTVAPGPEDPKLTAQLKAKEAALENLQDKLDSQDLQIVDLEAKLKDSIRRTTELTHGINHQRSNQPHNTNLMIQRNEARQKFDIVQQELTTSERKVKDLEARLAAKEQELVTLCAAPAQPTPRVVAQADAPALPAPPVGATRKVAGFGALTNSVNSINAGTAVAPAPRQPLALPSLPPGIATQTTGGALTFVQRMAARRQAAGIGGGELEAAILAGAPASMPVAVRNDHAAPEQPSPTLSDAPSTTRVAAVVPALTNGVPCAPHSTNVTRRTTGPHAGPHTRPQTPQSNGVIPSAAGPDIATSIAVNGATTSTVVNGASSSPISTTQASTVGQSNAVLEEKIRIIDQQRIEIARLQNQGRFYQKQLNDARNGPASNVNTRGHGGSGFSSVGEDTHRLKIVLTALKEYDLEHKACLDCSINFNSEWRGIVDDVRNPELILNCKKCGEEKCRWRC</sequence>
<feature type="region of interest" description="Disordered" evidence="2">
    <location>
        <begin position="751"/>
        <end position="784"/>
    </location>
</feature>
<evidence type="ECO:0000313" key="4">
    <source>
        <dbReference type="EMBL" id="THZ42941.1"/>
    </source>
</evidence>
<feature type="coiled-coil region" evidence="1">
    <location>
        <begin position="566"/>
        <end position="607"/>
    </location>
</feature>
<evidence type="ECO:0000256" key="3">
    <source>
        <dbReference type="SAM" id="Phobius"/>
    </source>
</evidence>
<gene>
    <name evidence="4" type="ORF">D6C90_05165</name>
</gene>
<feature type="coiled-coil region" evidence="1">
    <location>
        <begin position="507"/>
        <end position="534"/>
    </location>
</feature>
<protein>
    <submittedName>
        <fullName evidence="4">Uncharacterized protein</fullName>
    </submittedName>
</protein>
<feature type="coiled-coil region" evidence="1">
    <location>
        <begin position="829"/>
        <end position="863"/>
    </location>
</feature>
<dbReference type="EMBL" id="QZBN01000455">
    <property type="protein sequence ID" value="THZ42941.1"/>
    <property type="molecule type" value="Genomic_DNA"/>
</dbReference>
<proteinExistence type="predicted"/>
<organism evidence="4 5">
    <name type="scientific">Aureobasidium pullulans</name>
    <name type="common">Black yeast</name>
    <name type="synonym">Pullularia pullulans</name>
    <dbReference type="NCBI Taxonomy" id="5580"/>
    <lineage>
        <taxon>Eukaryota</taxon>
        <taxon>Fungi</taxon>
        <taxon>Dikarya</taxon>
        <taxon>Ascomycota</taxon>
        <taxon>Pezizomycotina</taxon>
        <taxon>Dothideomycetes</taxon>
        <taxon>Dothideomycetidae</taxon>
        <taxon>Dothideales</taxon>
        <taxon>Saccotheciaceae</taxon>
        <taxon>Aureobasidium</taxon>
    </lineage>
</organism>
<dbReference type="AlphaFoldDB" id="A0A4V4KQM6"/>
<keyword evidence="3" id="KW-0812">Transmembrane</keyword>
<dbReference type="Proteomes" id="UP000310121">
    <property type="component" value="Unassembled WGS sequence"/>
</dbReference>
<evidence type="ECO:0000313" key="5">
    <source>
        <dbReference type="Proteomes" id="UP000310121"/>
    </source>
</evidence>
<feature type="compositionally biased region" description="Polar residues" evidence="2">
    <location>
        <begin position="773"/>
        <end position="782"/>
    </location>
</feature>
<keyword evidence="3" id="KW-1133">Transmembrane helix</keyword>
<feature type="non-terminal residue" evidence="4">
    <location>
        <position position="1"/>
    </location>
</feature>
<comment type="caution">
    <text evidence="4">The sequence shown here is derived from an EMBL/GenBank/DDBJ whole genome shotgun (WGS) entry which is preliminary data.</text>
</comment>
<keyword evidence="3" id="KW-0472">Membrane</keyword>
<feature type="transmembrane region" description="Helical" evidence="3">
    <location>
        <begin position="89"/>
        <end position="113"/>
    </location>
</feature>
<name>A0A4V4KQM6_AURPU</name>
<evidence type="ECO:0000256" key="1">
    <source>
        <dbReference type="SAM" id="Coils"/>
    </source>
</evidence>
<accession>A0A4V4KQM6</accession>